<evidence type="ECO:0000259" key="1">
    <source>
        <dbReference type="PROSITE" id="PS51833"/>
    </source>
</evidence>
<dbReference type="PROSITE" id="PS51833">
    <property type="entry name" value="HDOD"/>
    <property type="match status" value="1"/>
</dbReference>
<name>A0ABZ0PUG9_9PSED</name>
<dbReference type="PANTHER" id="PTHR33525:SF3">
    <property type="entry name" value="RIBONUCLEASE Y"/>
    <property type="match status" value="1"/>
</dbReference>
<dbReference type="RefSeq" id="WP_318643983.1">
    <property type="nucleotide sequence ID" value="NZ_CP137892.1"/>
</dbReference>
<gene>
    <name evidence="2" type="ORF">SBP02_19130</name>
</gene>
<dbReference type="Pfam" id="PF08668">
    <property type="entry name" value="HDOD"/>
    <property type="match status" value="1"/>
</dbReference>
<feature type="domain" description="HDOD" evidence="1">
    <location>
        <begin position="25"/>
        <end position="212"/>
    </location>
</feature>
<dbReference type="EMBL" id="CP137892">
    <property type="protein sequence ID" value="WPC04844.1"/>
    <property type="molecule type" value="Genomic_DNA"/>
</dbReference>
<evidence type="ECO:0000313" key="2">
    <source>
        <dbReference type="EMBL" id="WPC04844.1"/>
    </source>
</evidence>
<dbReference type="InterPro" id="IPR052340">
    <property type="entry name" value="RNase_Y/CdgJ"/>
</dbReference>
<keyword evidence="3" id="KW-1185">Reference proteome</keyword>
<dbReference type="Gene3D" id="1.10.3210.10">
    <property type="entry name" value="Hypothetical protein af1432"/>
    <property type="match status" value="1"/>
</dbReference>
<evidence type="ECO:0000313" key="3">
    <source>
        <dbReference type="Proteomes" id="UP001305928"/>
    </source>
</evidence>
<accession>A0ABZ0PUG9</accession>
<dbReference type="InterPro" id="IPR013976">
    <property type="entry name" value="HDOD"/>
</dbReference>
<dbReference type="SUPFAM" id="SSF109604">
    <property type="entry name" value="HD-domain/PDEase-like"/>
    <property type="match status" value="1"/>
</dbReference>
<reference evidence="2 3" key="1">
    <citation type="submission" date="2023-11" db="EMBL/GenBank/DDBJ databases">
        <title>Complete genome of Pseudomonas benzenivorans BA3361.</title>
        <authorList>
            <person name="Shin S.Y."/>
            <person name="Song J."/>
            <person name="Kang H."/>
        </authorList>
    </citation>
    <scope>NUCLEOTIDE SEQUENCE [LARGE SCALE GENOMIC DNA]</scope>
    <source>
        <strain evidence="2 3">HNIBRBA3361</strain>
    </source>
</reference>
<sequence>MQAADSDYSIYRQLVSQLMSDEEQLPSLPTLTLEIRRALAMPEEVNIPRLAGLIGQDPALSALLVKYASSPLLRTRVTPKTLEDVLRVLGMQQVDRVVMMHSIKSLFTLHSAGHKQLFLAAWHRLTLQGSICAFLARQVGRIPADHVVLASLLSEVGDLAVLSAFKDGHLPPSPTRYAELCRAYGRSLGVILLKKWAVDEEYVQIVREVDNWSLQRVRQLELLDLVNLGRYHVLAGDAERPPLASLAAYAKLIAPYNELALDGRLCLVEQHWDDIQTLAATLR</sequence>
<dbReference type="Proteomes" id="UP001305928">
    <property type="component" value="Chromosome"/>
</dbReference>
<organism evidence="2 3">
    <name type="scientific">Pseudomonas benzenivorans</name>
    <dbReference type="NCBI Taxonomy" id="556533"/>
    <lineage>
        <taxon>Bacteria</taxon>
        <taxon>Pseudomonadati</taxon>
        <taxon>Pseudomonadota</taxon>
        <taxon>Gammaproteobacteria</taxon>
        <taxon>Pseudomonadales</taxon>
        <taxon>Pseudomonadaceae</taxon>
        <taxon>Pseudomonas</taxon>
    </lineage>
</organism>
<dbReference type="PANTHER" id="PTHR33525">
    <property type="match status" value="1"/>
</dbReference>
<protein>
    <submittedName>
        <fullName evidence="2">HDOD domain-containing protein</fullName>
    </submittedName>
</protein>
<proteinExistence type="predicted"/>